<evidence type="ECO:0000313" key="3">
    <source>
        <dbReference type="Proteomes" id="UP001149079"/>
    </source>
</evidence>
<protein>
    <submittedName>
        <fullName evidence="2">Uncharacterized protein</fullName>
    </submittedName>
</protein>
<dbReference type="GeneID" id="81404696"/>
<keyword evidence="1" id="KW-0472">Membrane</keyword>
<keyword evidence="1" id="KW-1133">Transmembrane helix</keyword>
<dbReference type="RefSeq" id="XP_056522476.1">
    <property type="nucleotide sequence ID" value="XM_056665526.1"/>
</dbReference>
<dbReference type="EMBL" id="JAPQKL010000004">
    <property type="protein sequence ID" value="KAJ5135504.1"/>
    <property type="molecule type" value="Genomic_DNA"/>
</dbReference>
<keyword evidence="1" id="KW-0812">Transmembrane</keyword>
<name>A0A9W9H0S1_9EURO</name>
<gene>
    <name evidence="2" type="ORF">N7515_004782</name>
</gene>
<dbReference type="Proteomes" id="UP001149079">
    <property type="component" value="Unassembled WGS sequence"/>
</dbReference>
<organism evidence="2 3">
    <name type="scientific">Penicillium bovifimosum</name>
    <dbReference type="NCBI Taxonomy" id="126998"/>
    <lineage>
        <taxon>Eukaryota</taxon>
        <taxon>Fungi</taxon>
        <taxon>Dikarya</taxon>
        <taxon>Ascomycota</taxon>
        <taxon>Pezizomycotina</taxon>
        <taxon>Eurotiomycetes</taxon>
        <taxon>Eurotiomycetidae</taxon>
        <taxon>Eurotiales</taxon>
        <taxon>Aspergillaceae</taxon>
        <taxon>Penicillium</taxon>
    </lineage>
</organism>
<sequence>MTHQATRQAWGVVVWDLTYLCLIIALLRQLIPLLLLLKLIPLLPLLRRTSFLEICLQLLTRAMRLTSFWLTIEPTPTSFTSSWFFFPRVRDRGKKKLIP</sequence>
<evidence type="ECO:0000256" key="1">
    <source>
        <dbReference type="SAM" id="Phobius"/>
    </source>
</evidence>
<evidence type="ECO:0000313" key="2">
    <source>
        <dbReference type="EMBL" id="KAJ5135504.1"/>
    </source>
</evidence>
<proteinExistence type="predicted"/>
<dbReference type="AlphaFoldDB" id="A0A9W9H0S1"/>
<comment type="caution">
    <text evidence="2">The sequence shown here is derived from an EMBL/GenBank/DDBJ whole genome shotgun (WGS) entry which is preliminary data.</text>
</comment>
<keyword evidence="3" id="KW-1185">Reference proteome</keyword>
<reference evidence="2" key="2">
    <citation type="journal article" date="2023" name="IMA Fungus">
        <title>Comparative genomic study of the Penicillium genus elucidates a diverse pangenome and 15 lateral gene transfer events.</title>
        <authorList>
            <person name="Petersen C."/>
            <person name="Sorensen T."/>
            <person name="Nielsen M.R."/>
            <person name="Sondergaard T.E."/>
            <person name="Sorensen J.L."/>
            <person name="Fitzpatrick D.A."/>
            <person name="Frisvad J.C."/>
            <person name="Nielsen K.L."/>
        </authorList>
    </citation>
    <scope>NUCLEOTIDE SEQUENCE</scope>
    <source>
        <strain evidence="2">IBT 22155</strain>
    </source>
</reference>
<accession>A0A9W9H0S1</accession>
<feature type="transmembrane region" description="Helical" evidence="1">
    <location>
        <begin position="17"/>
        <end position="40"/>
    </location>
</feature>
<reference evidence="2" key="1">
    <citation type="submission" date="2022-11" db="EMBL/GenBank/DDBJ databases">
        <authorList>
            <person name="Petersen C."/>
        </authorList>
    </citation>
    <scope>NUCLEOTIDE SEQUENCE</scope>
    <source>
        <strain evidence="2">IBT 22155</strain>
    </source>
</reference>